<evidence type="ECO:0000259" key="4">
    <source>
        <dbReference type="PROSITE" id="PS50835"/>
    </source>
</evidence>
<name>U3JVI2_FICAL</name>
<dbReference type="GO" id="GO:0005576">
    <property type="term" value="C:extracellular region"/>
    <property type="evidence" value="ECO:0007669"/>
    <property type="project" value="UniProtKB-ARBA"/>
</dbReference>
<evidence type="ECO:0000256" key="2">
    <source>
        <dbReference type="ARBA" id="ARBA00023130"/>
    </source>
</evidence>
<sequence length="153" mass="16848">CRIKDSPPIWGGPPAPVGCLTLLCRGSGFNFVRYGMVWVRQSPRKALEWLAGISSNGGYTHYTQSVQGRFRISRDSWQSLVTLTMKDLKDEDSGAYFCARRSTFPLKLNFGPSTEYLVSMFKVGVNGWGLGEGSERCGDSWGHSDGDGLKPST</sequence>
<accession>U3JVI2</accession>
<dbReference type="InterPro" id="IPR007110">
    <property type="entry name" value="Ig-like_dom"/>
</dbReference>
<dbReference type="InterPro" id="IPR013106">
    <property type="entry name" value="Ig_V-set"/>
</dbReference>
<evidence type="ECO:0000313" key="6">
    <source>
        <dbReference type="Proteomes" id="UP000016665"/>
    </source>
</evidence>
<dbReference type="InterPro" id="IPR013783">
    <property type="entry name" value="Ig-like_fold"/>
</dbReference>
<dbReference type="GO" id="GO:0002250">
    <property type="term" value="P:adaptive immune response"/>
    <property type="evidence" value="ECO:0007669"/>
    <property type="project" value="UniProtKB-KW"/>
</dbReference>
<keyword evidence="3" id="KW-1280">Immunoglobulin</keyword>
<protein>
    <recommendedName>
        <fullName evidence="4">Ig-like domain-containing protein</fullName>
    </recommendedName>
</protein>
<dbReference type="HOGENOM" id="CLU_077975_1_2_1"/>
<dbReference type="Pfam" id="PF07686">
    <property type="entry name" value="V-set"/>
    <property type="match status" value="1"/>
</dbReference>
<evidence type="ECO:0000313" key="5">
    <source>
        <dbReference type="Ensembl" id="ENSFALP00000006786.2"/>
    </source>
</evidence>
<dbReference type="Gene3D" id="2.60.40.10">
    <property type="entry name" value="Immunoglobulins"/>
    <property type="match status" value="1"/>
</dbReference>
<keyword evidence="2" id="KW-1064">Adaptive immunity</keyword>
<reference evidence="5" key="2">
    <citation type="submission" date="2025-09" db="UniProtKB">
        <authorList>
            <consortium name="Ensembl"/>
        </authorList>
    </citation>
    <scope>IDENTIFICATION</scope>
</reference>
<keyword evidence="6" id="KW-1185">Reference proteome</keyword>
<dbReference type="SUPFAM" id="SSF48726">
    <property type="entry name" value="Immunoglobulin"/>
    <property type="match status" value="1"/>
</dbReference>
<dbReference type="SMART" id="SM00406">
    <property type="entry name" value="IGv"/>
    <property type="match status" value="1"/>
</dbReference>
<dbReference type="GeneTree" id="ENSGT00940000163533"/>
<proteinExistence type="predicted"/>
<dbReference type="Proteomes" id="UP000016665">
    <property type="component" value="Unplaced"/>
</dbReference>
<evidence type="ECO:0000256" key="1">
    <source>
        <dbReference type="ARBA" id="ARBA00022859"/>
    </source>
</evidence>
<evidence type="ECO:0000256" key="3">
    <source>
        <dbReference type="ARBA" id="ARBA00043265"/>
    </source>
</evidence>
<dbReference type="Ensembl" id="ENSFALT00000006815.2">
    <property type="protein sequence ID" value="ENSFALP00000006786.2"/>
    <property type="gene ID" value="ENSFALG00000006503.2"/>
</dbReference>
<reference evidence="5" key="1">
    <citation type="submission" date="2025-08" db="UniProtKB">
        <authorList>
            <consortium name="Ensembl"/>
        </authorList>
    </citation>
    <scope>IDENTIFICATION</scope>
</reference>
<dbReference type="GO" id="GO:0019814">
    <property type="term" value="C:immunoglobulin complex"/>
    <property type="evidence" value="ECO:0007669"/>
    <property type="project" value="UniProtKB-KW"/>
</dbReference>
<keyword evidence="1" id="KW-0391">Immunity</keyword>
<dbReference type="InterPro" id="IPR050199">
    <property type="entry name" value="IgHV"/>
</dbReference>
<dbReference type="AlphaFoldDB" id="U3JVI2"/>
<organism evidence="5 6">
    <name type="scientific">Ficedula albicollis</name>
    <name type="common">Collared flycatcher</name>
    <name type="synonym">Muscicapa albicollis</name>
    <dbReference type="NCBI Taxonomy" id="59894"/>
    <lineage>
        <taxon>Eukaryota</taxon>
        <taxon>Metazoa</taxon>
        <taxon>Chordata</taxon>
        <taxon>Craniata</taxon>
        <taxon>Vertebrata</taxon>
        <taxon>Euteleostomi</taxon>
        <taxon>Archelosauria</taxon>
        <taxon>Archosauria</taxon>
        <taxon>Dinosauria</taxon>
        <taxon>Saurischia</taxon>
        <taxon>Theropoda</taxon>
        <taxon>Coelurosauria</taxon>
        <taxon>Aves</taxon>
        <taxon>Neognathae</taxon>
        <taxon>Neoaves</taxon>
        <taxon>Telluraves</taxon>
        <taxon>Australaves</taxon>
        <taxon>Passeriformes</taxon>
        <taxon>Muscicapidae</taxon>
        <taxon>Ficedula</taxon>
    </lineage>
</organism>
<dbReference type="PROSITE" id="PS50835">
    <property type="entry name" value="IG_LIKE"/>
    <property type="match status" value="1"/>
</dbReference>
<dbReference type="PANTHER" id="PTHR23266">
    <property type="entry name" value="IMMUNOGLOBULIN HEAVY CHAIN"/>
    <property type="match status" value="1"/>
</dbReference>
<dbReference type="InterPro" id="IPR036179">
    <property type="entry name" value="Ig-like_dom_sf"/>
</dbReference>
<dbReference type="eggNOG" id="ENOG502S5S3">
    <property type="taxonomic scope" value="Eukaryota"/>
</dbReference>
<dbReference type="STRING" id="59894.ENSFALP00000006786"/>
<feature type="domain" description="Ig-like" evidence="4">
    <location>
        <begin position="12"/>
        <end position="119"/>
    </location>
</feature>